<dbReference type="OrthoDB" id="1427074at2"/>
<dbReference type="InterPro" id="IPR010664">
    <property type="entry name" value="LipoPS_assembly_LptC-rel"/>
</dbReference>
<organism evidence="1 2">
    <name type="scientific">Winogradskyella thalassocola</name>
    <dbReference type="NCBI Taxonomy" id="262004"/>
    <lineage>
        <taxon>Bacteria</taxon>
        <taxon>Pseudomonadati</taxon>
        <taxon>Bacteroidota</taxon>
        <taxon>Flavobacteriia</taxon>
        <taxon>Flavobacteriales</taxon>
        <taxon>Flavobacteriaceae</taxon>
        <taxon>Winogradskyella</taxon>
    </lineage>
</organism>
<keyword evidence="2" id="KW-1185">Reference proteome</keyword>
<dbReference type="Proteomes" id="UP000199492">
    <property type="component" value="Unassembled WGS sequence"/>
</dbReference>
<name>A0A1G7YST0_9FLAO</name>
<dbReference type="Pfam" id="PF06835">
    <property type="entry name" value="LptC"/>
    <property type="match status" value="1"/>
</dbReference>
<dbReference type="GO" id="GO:0005886">
    <property type="term" value="C:plasma membrane"/>
    <property type="evidence" value="ECO:0007669"/>
    <property type="project" value="InterPro"/>
</dbReference>
<dbReference type="PROSITE" id="PS51257">
    <property type="entry name" value="PROKAR_LIPOPROTEIN"/>
    <property type="match status" value="1"/>
</dbReference>
<dbReference type="EMBL" id="FNCZ01000001">
    <property type="protein sequence ID" value="SDG99425.1"/>
    <property type="molecule type" value="Genomic_DNA"/>
</dbReference>
<dbReference type="NCBIfam" id="TIGR04409">
    <property type="entry name" value="LptC_YrbK"/>
    <property type="match status" value="1"/>
</dbReference>
<accession>A0A1G7YST0</accession>
<evidence type="ECO:0000313" key="2">
    <source>
        <dbReference type="Proteomes" id="UP000199492"/>
    </source>
</evidence>
<reference evidence="2" key="1">
    <citation type="submission" date="2016-10" db="EMBL/GenBank/DDBJ databases">
        <authorList>
            <person name="Varghese N."/>
            <person name="Submissions S."/>
        </authorList>
    </citation>
    <scope>NUCLEOTIDE SEQUENCE [LARGE SCALE GENOMIC DNA]</scope>
    <source>
        <strain evidence="2">DSM 15363</strain>
    </source>
</reference>
<dbReference type="RefSeq" id="WP_092466563.1">
    <property type="nucleotide sequence ID" value="NZ_FNCZ01000001.1"/>
</dbReference>
<proteinExistence type="predicted"/>
<evidence type="ECO:0000313" key="1">
    <source>
        <dbReference type="EMBL" id="SDG99425.1"/>
    </source>
</evidence>
<sequence length="188" mass="21611">MKIKNSHIIKNLVTAIVVTLFFSCSNDFNEVQKVGILQNQPIGEAENIDLKYTVLKEDTVRLVANLLSPKMLDYSNRNFAFNEFPIGIELKIYDENNNQTTITSNYAIVYSGTDIIDLRGDVQIATHQKDTLFTEQLYYNQKLEWAFTNEPFVFKSLTNSTHGVGFDSDKEFKRYQMLEMGGEIELDN</sequence>
<protein>
    <submittedName>
        <fullName evidence="1">LPS export ABC transporter protein LptC</fullName>
    </submittedName>
</protein>
<dbReference type="GO" id="GO:0015221">
    <property type="term" value="F:lipopolysaccharide transmembrane transporter activity"/>
    <property type="evidence" value="ECO:0007669"/>
    <property type="project" value="InterPro"/>
</dbReference>
<dbReference type="InterPro" id="IPR026265">
    <property type="entry name" value="LptC"/>
</dbReference>
<dbReference type="AlphaFoldDB" id="A0A1G7YST0"/>
<dbReference type="Gene3D" id="2.60.450.10">
    <property type="entry name" value="Lipopolysaccharide (LPS) transport protein A like domain"/>
    <property type="match status" value="1"/>
</dbReference>
<dbReference type="STRING" id="262004.SAMN04489796_1011120"/>
<gene>
    <name evidence="1" type="ORF">SAMN04489796_1011120</name>
</gene>